<proteinExistence type="predicted"/>
<gene>
    <name evidence="9" type="ORF">IOQ59_14725</name>
</gene>
<dbReference type="PRINTS" id="PR00607">
    <property type="entry name" value="CYTCHROMECIE"/>
</dbReference>
<evidence type="ECO:0000256" key="2">
    <source>
        <dbReference type="ARBA" id="ARBA00022617"/>
    </source>
</evidence>
<dbReference type="RefSeq" id="WP_193954147.1">
    <property type="nucleotide sequence ID" value="NZ_JADEYS010000015.1"/>
</dbReference>
<evidence type="ECO:0000256" key="7">
    <source>
        <dbReference type="SAM" id="SignalP"/>
    </source>
</evidence>
<dbReference type="InterPro" id="IPR009056">
    <property type="entry name" value="Cyt_c-like_dom"/>
</dbReference>
<feature type="signal peptide" evidence="7">
    <location>
        <begin position="1"/>
        <end position="20"/>
    </location>
</feature>
<feature type="domain" description="Cytochrome c" evidence="8">
    <location>
        <begin position="17"/>
        <end position="98"/>
    </location>
</feature>
<dbReference type="Gene3D" id="1.10.760.10">
    <property type="entry name" value="Cytochrome c-like domain"/>
    <property type="match status" value="1"/>
</dbReference>
<dbReference type="Proteomes" id="UP000640333">
    <property type="component" value="Unassembled WGS sequence"/>
</dbReference>
<dbReference type="PANTHER" id="PTHR40942">
    <property type="match status" value="1"/>
</dbReference>
<evidence type="ECO:0000256" key="1">
    <source>
        <dbReference type="ARBA" id="ARBA00022448"/>
    </source>
</evidence>
<name>A0A8J7FIQ8_9GAMM</name>
<evidence type="ECO:0000313" key="10">
    <source>
        <dbReference type="Proteomes" id="UP000640333"/>
    </source>
</evidence>
<evidence type="ECO:0000313" key="9">
    <source>
        <dbReference type="EMBL" id="MBE9398513.1"/>
    </source>
</evidence>
<dbReference type="GO" id="GO:0009055">
    <property type="term" value="F:electron transfer activity"/>
    <property type="evidence" value="ECO:0007669"/>
    <property type="project" value="InterPro"/>
</dbReference>
<comment type="caution">
    <text evidence="9">The sequence shown here is derived from an EMBL/GenBank/DDBJ whole genome shotgun (WGS) entry which is preliminary data.</text>
</comment>
<dbReference type="GO" id="GO:0005506">
    <property type="term" value="F:iron ion binding"/>
    <property type="evidence" value="ECO:0007669"/>
    <property type="project" value="InterPro"/>
</dbReference>
<accession>A0A8J7FIQ8</accession>
<keyword evidence="1" id="KW-0813">Transport</keyword>
<organism evidence="9 10">
    <name type="scientific">Pontibacterium sinense</name>
    <dbReference type="NCBI Taxonomy" id="2781979"/>
    <lineage>
        <taxon>Bacteria</taxon>
        <taxon>Pseudomonadati</taxon>
        <taxon>Pseudomonadota</taxon>
        <taxon>Gammaproteobacteria</taxon>
        <taxon>Oceanospirillales</taxon>
        <taxon>Oceanospirillaceae</taxon>
        <taxon>Pontibacterium</taxon>
    </lineage>
</organism>
<sequence>MKKTVATLFAAVLMSGAAMADGQAVYDKHCKACHDIGLAGAPKPGDSAAWQSRMDKGMDALLTTVKSGKGAMPPKGTCSGCDDVALTDAIQIFLDQAK</sequence>
<dbReference type="AlphaFoldDB" id="A0A8J7FIQ8"/>
<dbReference type="PROSITE" id="PS51007">
    <property type="entry name" value="CYTC"/>
    <property type="match status" value="1"/>
</dbReference>
<keyword evidence="3 6" id="KW-0479">Metal-binding</keyword>
<dbReference type="SUPFAM" id="SSF46626">
    <property type="entry name" value="Cytochrome c"/>
    <property type="match status" value="1"/>
</dbReference>
<evidence type="ECO:0000256" key="6">
    <source>
        <dbReference type="PROSITE-ProRule" id="PRU00433"/>
    </source>
</evidence>
<dbReference type="Pfam" id="PF13442">
    <property type="entry name" value="Cytochrome_CBB3"/>
    <property type="match status" value="1"/>
</dbReference>
<evidence type="ECO:0000256" key="4">
    <source>
        <dbReference type="ARBA" id="ARBA00022982"/>
    </source>
</evidence>
<evidence type="ECO:0000256" key="3">
    <source>
        <dbReference type="ARBA" id="ARBA00022723"/>
    </source>
</evidence>
<feature type="chain" id="PRO_5035228101" evidence="7">
    <location>
        <begin position="21"/>
        <end position="98"/>
    </location>
</feature>
<dbReference type="EMBL" id="JADEYS010000015">
    <property type="protein sequence ID" value="MBE9398513.1"/>
    <property type="molecule type" value="Genomic_DNA"/>
</dbReference>
<dbReference type="GO" id="GO:0020037">
    <property type="term" value="F:heme binding"/>
    <property type="evidence" value="ECO:0007669"/>
    <property type="project" value="InterPro"/>
</dbReference>
<keyword evidence="5 6" id="KW-0408">Iron</keyword>
<keyword evidence="7" id="KW-0732">Signal</keyword>
<keyword evidence="2 6" id="KW-0349">Heme</keyword>
<dbReference type="InterPro" id="IPR036909">
    <property type="entry name" value="Cyt_c-like_dom_sf"/>
</dbReference>
<evidence type="ECO:0000256" key="5">
    <source>
        <dbReference type="ARBA" id="ARBA00023004"/>
    </source>
</evidence>
<keyword evidence="4" id="KW-0249">Electron transport</keyword>
<dbReference type="InterPro" id="IPR002323">
    <property type="entry name" value="Cyt_CIE"/>
</dbReference>
<reference evidence="9" key="1">
    <citation type="submission" date="2020-10" db="EMBL/GenBank/DDBJ databases">
        <title>Bacterium isolated from coastal waters sediment.</title>
        <authorList>
            <person name="Chen R.-J."/>
            <person name="Lu D.-C."/>
            <person name="Zhu K.-L."/>
            <person name="Du Z.-J."/>
        </authorList>
    </citation>
    <scope>NUCLEOTIDE SEQUENCE</scope>
    <source>
        <strain evidence="9">N1Y112</strain>
    </source>
</reference>
<evidence type="ECO:0000259" key="8">
    <source>
        <dbReference type="PROSITE" id="PS51007"/>
    </source>
</evidence>
<keyword evidence="10" id="KW-1185">Reference proteome</keyword>
<dbReference type="PANTHER" id="PTHR40942:SF2">
    <property type="entry name" value="CYTOCHROME-RELATED"/>
    <property type="match status" value="1"/>
</dbReference>
<protein>
    <submittedName>
        <fullName evidence="9">Cytochrome c5 family protein</fullName>
    </submittedName>
</protein>